<evidence type="ECO:0000313" key="3">
    <source>
        <dbReference type="Proteomes" id="UP001383192"/>
    </source>
</evidence>
<dbReference type="Gene3D" id="1.20.1280.50">
    <property type="match status" value="1"/>
</dbReference>
<reference evidence="2 3" key="1">
    <citation type="submission" date="2024-01" db="EMBL/GenBank/DDBJ databases">
        <title>A draft genome for a cacao thread blight-causing isolate of Paramarasmius palmivorus.</title>
        <authorList>
            <person name="Baruah I.K."/>
            <person name="Bukari Y."/>
            <person name="Amoako-Attah I."/>
            <person name="Meinhardt L.W."/>
            <person name="Bailey B.A."/>
            <person name="Cohen S.P."/>
        </authorList>
    </citation>
    <scope>NUCLEOTIDE SEQUENCE [LARGE SCALE GENOMIC DNA]</scope>
    <source>
        <strain evidence="2 3">GH-12</strain>
    </source>
</reference>
<dbReference type="AlphaFoldDB" id="A0AAW0D2Q8"/>
<feature type="domain" description="F-box" evidence="1">
    <location>
        <begin position="1"/>
        <end position="45"/>
    </location>
</feature>
<comment type="caution">
    <text evidence="2">The sequence shown here is derived from an EMBL/GenBank/DDBJ whole genome shotgun (WGS) entry which is preliminary data.</text>
</comment>
<dbReference type="EMBL" id="JAYKXP010000023">
    <property type="protein sequence ID" value="KAK7045859.1"/>
    <property type="molecule type" value="Genomic_DNA"/>
</dbReference>
<dbReference type="Proteomes" id="UP001383192">
    <property type="component" value="Unassembled WGS sequence"/>
</dbReference>
<name>A0AAW0D2Q8_9AGAR</name>
<gene>
    <name evidence="2" type="ORF">VNI00_007283</name>
</gene>
<accession>A0AAW0D2Q8</accession>
<proteinExistence type="predicted"/>
<evidence type="ECO:0000313" key="2">
    <source>
        <dbReference type="EMBL" id="KAK7045859.1"/>
    </source>
</evidence>
<dbReference type="InterPro" id="IPR001810">
    <property type="entry name" value="F-box_dom"/>
</dbReference>
<evidence type="ECO:0000259" key="1">
    <source>
        <dbReference type="PROSITE" id="PS50181"/>
    </source>
</evidence>
<dbReference type="Pfam" id="PF12937">
    <property type="entry name" value="F-box-like"/>
    <property type="match status" value="1"/>
</dbReference>
<keyword evidence="3" id="KW-1185">Reference proteome</keyword>
<sequence>MSSNTLPPEIWLKIFQHQTTPDLYPMLLSSKSFYALVKEEMYKEISLASPRNIVKFLLHIKKNDNVAQKVLSLRFNHRHMLYVNDNHLGSIFRLSQTTLPRLVNLRILRLYGVPRNRNATLNPYYFSNILNDCTFPHLRIFETDVMLMPETIDDFLIRHQNTIEVLSLRSAWHGIFSIEPPVTCGKLVTFMGLPFLVGYWLRMIDTPVLQRVVVYVGLKDELGRLLEDIGQLPVGTRELEFRAYGEVKGADIQDEISRHPFDVEVVEVTEAFD</sequence>
<protein>
    <recommendedName>
        <fullName evidence="1">F-box domain-containing protein</fullName>
    </recommendedName>
</protein>
<organism evidence="2 3">
    <name type="scientific">Paramarasmius palmivorus</name>
    <dbReference type="NCBI Taxonomy" id="297713"/>
    <lineage>
        <taxon>Eukaryota</taxon>
        <taxon>Fungi</taxon>
        <taxon>Dikarya</taxon>
        <taxon>Basidiomycota</taxon>
        <taxon>Agaricomycotina</taxon>
        <taxon>Agaricomycetes</taxon>
        <taxon>Agaricomycetidae</taxon>
        <taxon>Agaricales</taxon>
        <taxon>Marasmiineae</taxon>
        <taxon>Marasmiaceae</taxon>
        <taxon>Paramarasmius</taxon>
    </lineage>
</organism>
<dbReference type="PROSITE" id="PS50181">
    <property type="entry name" value="FBOX"/>
    <property type="match status" value="1"/>
</dbReference>